<accession>A0A852U2T7</accession>
<organism evidence="2 3">
    <name type="scientific">Spinactinospora alkalitolerans</name>
    <dbReference type="NCBI Taxonomy" id="687207"/>
    <lineage>
        <taxon>Bacteria</taxon>
        <taxon>Bacillati</taxon>
        <taxon>Actinomycetota</taxon>
        <taxon>Actinomycetes</taxon>
        <taxon>Streptosporangiales</taxon>
        <taxon>Nocardiopsidaceae</taxon>
        <taxon>Spinactinospora</taxon>
    </lineage>
</organism>
<feature type="region of interest" description="Disordered" evidence="1">
    <location>
        <begin position="1"/>
        <end position="46"/>
    </location>
</feature>
<dbReference type="Proteomes" id="UP000589036">
    <property type="component" value="Unassembled WGS sequence"/>
</dbReference>
<comment type="caution">
    <text evidence="2">The sequence shown here is derived from an EMBL/GenBank/DDBJ whole genome shotgun (WGS) entry which is preliminary data.</text>
</comment>
<evidence type="ECO:0000256" key="1">
    <source>
        <dbReference type="SAM" id="MobiDB-lite"/>
    </source>
</evidence>
<protein>
    <submittedName>
        <fullName evidence="2">Uncharacterized protein</fullName>
    </submittedName>
</protein>
<reference evidence="2 3" key="1">
    <citation type="submission" date="2020-07" db="EMBL/GenBank/DDBJ databases">
        <title>Sequencing the genomes of 1000 actinobacteria strains.</title>
        <authorList>
            <person name="Klenk H.-P."/>
        </authorList>
    </citation>
    <scope>NUCLEOTIDE SEQUENCE [LARGE SCALE GENOMIC DNA]</scope>
    <source>
        <strain evidence="2 3">CXB654</strain>
    </source>
</reference>
<dbReference type="AlphaFoldDB" id="A0A852U2T7"/>
<proteinExistence type="predicted"/>
<name>A0A852U2T7_9ACTN</name>
<gene>
    <name evidence="2" type="ORF">HDA32_005027</name>
</gene>
<feature type="compositionally biased region" description="Basic and acidic residues" evidence="1">
    <location>
        <begin position="19"/>
        <end position="28"/>
    </location>
</feature>
<dbReference type="EMBL" id="JACCCC010000001">
    <property type="protein sequence ID" value="NYE49907.1"/>
    <property type="molecule type" value="Genomic_DNA"/>
</dbReference>
<sequence length="46" mass="4794">MTTIHARHAGGSGGSSPRAGEHRIDHLEQGGCPFDHAKSTVWGGAR</sequence>
<keyword evidence="3" id="KW-1185">Reference proteome</keyword>
<evidence type="ECO:0000313" key="2">
    <source>
        <dbReference type="EMBL" id="NYE49907.1"/>
    </source>
</evidence>
<evidence type="ECO:0000313" key="3">
    <source>
        <dbReference type="Proteomes" id="UP000589036"/>
    </source>
</evidence>